<evidence type="ECO:0000259" key="11">
    <source>
        <dbReference type="PROSITE" id="PS50103"/>
    </source>
</evidence>
<dbReference type="GO" id="GO:0003723">
    <property type="term" value="F:RNA binding"/>
    <property type="evidence" value="ECO:0007669"/>
    <property type="project" value="UniProtKB-UniRule"/>
</dbReference>
<comment type="function">
    <text evidence="6">Involved in the first step of pre-mRNA splicing. Required for cell growth and cell cycle control. Plays a role in the levels of the U1, U4, U5 and U6 snRNAs and the maintenance of the U4/U6 snRNA complex. May provide the link between the 'nineteen complex' NTC spliceosome protein complex and the spliceosome through the U6 snRNA. Associates predominantly with U6 snRNAs in assembled active spliceosomes. Binds directly to the internal stem-loop (ISL) domain of the U6 snRNA and to the pre-mRNA intron near the 5' splice site during the activation and catalytic phases of the spliceosome cycle.</text>
</comment>
<evidence type="ECO:0000256" key="2">
    <source>
        <dbReference type="ARBA" id="ARBA00022723"/>
    </source>
</evidence>
<dbReference type="EMBL" id="LXPE01000042">
    <property type="protein sequence ID" value="OBA25822.1"/>
    <property type="molecule type" value="Genomic_DNA"/>
</dbReference>
<keyword evidence="4 8" id="KW-0863">Zinc-finger</keyword>
<name>A0A1B7TAQ9_9ASCO</name>
<evidence type="ECO:0000256" key="7">
    <source>
        <dbReference type="PROSITE-ProRule" id="PRU00176"/>
    </source>
</evidence>
<feature type="zinc finger region" description="C3H1-type" evidence="8">
    <location>
        <begin position="6"/>
        <end position="34"/>
    </location>
</feature>
<comment type="subunit">
    <text evidence="1">Associated with the spliceosome.</text>
</comment>
<gene>
    <name evidence="12" type="ORF">HANVADRAFT_49711</name>
</gene>
<keyword evidence="5 8" id="KW-0862">Zinc</keyword>
<evidence type="ECO:0000256" key="1">
    <source>
        <dbReference type="ARBA" id="ARBA00011524"/>
    </source>
</evidence>
<dbReference type="InterPro" id="IPR035979">
    <property type="entry name" value="RBD_domain_sf"/>
</dbReference>
<reference evidence="13" key="1">
    <citation type="journal article" date="2016" name="Proc. Natl. Acad. Sci. U.S.A.">
        <title>Comparative genomics of biotechnologically important yeasts.</title>
        <authorList>
            <person name="Riley R."/>
            <person name="Haridas S."/>
            <person name="Wolfe K.H."/>
            <person name="Lopes M.R."/>
            <person name="Hittinger C.T."/>
            <person name="Goeker M."/>
            <person name="Salamov A.A."/>
            <person name="Wisecaver J.H."/>
            <person name="Long T.M."/>
            <person name="Calvey C.H."/>
            <person name="Aerts A.L."/>
            <person name="Barry K.W."/>
            <person name="Choi C."/>
            <person name="Clum A."/>
            <person name="Coughlan A.Y."/>
            <person name="Deshpande S."/>
            <person name="Douglass A.P."/>
            <person name="Hanson S.J."/>
            <person name="Klenk H.-P."/>
            <person name="LaButti K.M."/>
            <person name="Lapidus A."/>
            <person name="Lindquist E.A."/>
            <person name="Lipzen A.M."/>
            <person name="Meier-Kolthoff J.P."/>
            <person name="Ohm R.A."/>
            <person name="Otillar R.P."/>
            <person name="Pangilinan J.L."/>
            <person name="Peng Y."/>
            <person name="Rokas A."/>
            <person name="Rosa C.A."/>
            <person name="Scheuner C."/>
            <person name="Sibirny A.A."/>
            <person name="Slot J.C."/>
            <person name="Stielow J.B."/>
            <person name="Sun H."/>
            <person name="Kurtzman C.P."/>
            <person name="Blackwell M."/>
            <person name="Grigoriev I.V."/>
            <person name="Jeffries T.W."/>
        </authorList>
    </citation>
    <scope>NUCLEOTIDE SEQUENCE [LARGE SCALE GENOMIC DNA]</scope>
    <source>
        <strain evidence="13">NRRL Y-1626</strain>
    </source>
</reference>
<dbReference type="InterPro" id="IPR036855">
    <property type="entry name" value="Znf_CCCH_sf"/>
</dbReference>
<dbReference type="OrthoDB" id="423462at2759"/>
<organism evidence="12 13">
    <name type="scientific">Hanseniaspora valbyensis NRRL Y-1626</name>
    <dbReference type="NCBI Taxonomy" id="766949"/>
    <lineage>
        <taxon>Eukaryota</taxon>
        <taxon>Fungi</taxon>
        <taxon>Dikarya</taxon>
        <taxon>Ascomycota</taxon>
        <taxon>Saccharomycotina</taxon>
        <taxon>Saccharomycetes</taxon>
        <taxon>Saccharomycodales</taxon>
        <taxon>Saccharomycodaceae</taxon>
        <taxon>Hanseniaspora</taxon>
    </lineage>
</organism>
<evidence type="ECO:0000256" key="8">
    <source>
        <dbReference type="PROSITE-ProRule" id="PRU00723"/>
    </source>
</evidence>
<dbReference type="InterPro" id="IPR012677">
    <property type="entry name" value="Nucleotide-bd_a/b_plait_sf"/>
</dbReference>
<feature type="domain" description="C3H1-type" evidence="11">
    <location>
        <begin position="6"/>
        <end position="34"/>
    </location>
</feature>
<evidence type="ECO:0000256" key="5">
    <source>
        <dbReference type="ARBA" id="ARBA00022833"/>
    </source>
</evidence>
<protein>
    <recommendedName>
        <fullName evidence="14">RNA-binding domain-containing protein</fullName>
    </recommendedName>
</protein>
<dbReference type="PROSITE" id="PS50102">
    <property type="entry name" value="RRM"/>
    <property type="match status" value="1"/>
</dbReference>
<dbReference type="GO" id="GO:0000398">
    <property type="term" value="P:mRNA splicing, via spliceosome"/>
    <property type="evidence" value="ECO:0007669"/>
    <property type="project" value="InterPro"/>
</dbReference>
<dbReference type="Gene3D" id="4.10.1000.10">
    <property type="entry name" value="Zinc finger, CCCH-type"/>
    <property type="match status" value="1"/>
</dbReference>
<evidence type="ECO:0000256" key="9">
    <source>
        <dbReference type="SAM" id="MobiDB-lite"/>
    </source>
</evidence>
<dbReference type="AlphaFoldDB" id="A0A1B7TAQ9"/>
<keyword evidence="13" id="KW-1185">Reference proteome</keyword>
<proteinExistence type="predicted"/>
<evidence type="ECO:0000259" key="10">
    <source>
        <dbReference type="PROSITE" id="PS50102"/>
    </source>
</evidence>
<evidence type="ECO:0000256" key="6">
    <source>
        <dbReference type="ARBA" id="ARBA00025224"/>
    </source>
</evidence>
<feature type="region of interest" description="Disordered" evidence="9">
    <location>
        <begin position="198"/>
        <end position="243"/>
    </location>
</feature>
<dbReference type="GO" id="GO:0089701">
    <property type="term" value="C:U2AF complex"/>
    <property type="evidence" value="ECO:0007669"/>
    <property type="project" value="InterPro"/>
</dbReference>
<dbReference type="GO" id="GO:0008270">
    <property type="term" value="F:zinc ion binding"/>
    <property type="evidence" value="ECO:0007669"/>
    <property type="project" value="UniProtKB-KW"/>
</dbReference>
<evidence type="ECO:0008006" key="14">
    <source>
        <dbReference type="Google" id="ProtNLM"/>
    </source>
</evidence>
<accession>A0A1B7TAQ9</accession>
<evidence type="ECO:0000256" key="3">
    <source>
        <dbReference type="ARBA" id="ARBA00022737"/>
    </source>
</evidence>
<evidence type="ECO:0000313" key="12">
    <source>
        <dbReference type="EMBL" id="OBA25822.1"/>
    </source>
</evidence>
<sequence>MSFNVQQQTNVCLPFTRLGSCRYGINCLHSHFKPDNLEPMRIFVLLNLLPHDMLINMSQNEVEDIYISLFNTFNKFGEVRDIIINTNDKSLFIDGNVYVQFANEGSLQKCLLKFNDTLQFNGHFVEINVISQIKDLSEIVCKYYHQSTCTNENCTGIHYYKFNEETWDIIDSNPNGRKFSIRDKLILTSHKIWSTNSNNNRFNNNNNINSNNNTRKYNNNSRSYNNNPKNENVYHPQSSQNRY</sequence>
<keyword evidence="7" id="KW-0694">RNA-binding</keyword>
<evidence type="ECO:0000256" key="4">
    <source>
        <dbReference type="ARBA" id="ARBA00022771"/>
    </source>
</evidence>
<evidence type="ECO:0000313" key="13">
    <source>
        <dbReference type="Proteomes" id="UP000092321"/>
    </source>
</evidence>
<dbReference type="InterPro" id="IPR009145">
    <property type="entry name" value="U2AF_small"/>
</dbReference>
<dbReference type="PANTHER" id="PTHR12620">
    <property type="entry name" value="U2 SNRNP AUXILIARY FACTOR, SMALL SUBUNIT"/>
    <property type="match status" value="1"/>
</dbReference>
<dbReference type="SUPFAM" id="SSF54928">
    <property type="entry name" value="RNA-binding domain, RBD"/>
    <property type="match status" value="1"/>
</dbReference>
<dbReference type="InterPro" id="IPR000504">
    <property type="entry name" value="RRM_dom"/>
</dbReference>
<comment type="caution">
    <text evidence="12">The sequence shown here is derived from an EMBL/GenBank/DDBJ whole genome shotgun (WGS) entry which is preliminary data.</text>
</comment>
<dbReference type="Proteomes" id="UP000092321">
    <property type="component" value="Unassembled WGS sequence"/>
</dbReference>
<keyword evidence="3" id="KW-0677">Repeat</keyword>
<feature type="compositionally biased region" description="Low complexity" evidence="9">
    <location>
        <begin position="198"/>
        <end position="231"/>
    </location>
</feature>
<dbReference type="InterPro" id="IPR000571">
    <property type="entry name" value="Znf_CCCH"/>
</dbReference>
<keyword evidence="2 8" id="KW-0479">Metal-binding</keyword>
<feature type="domain" description="RRM" evidence="10">
    <location>
        <begin position="42"/>
        <end position="132"/>
    </location>
</feature>
<dbReference type="SUPFAM" id="SSF90229">
    <property type="entry name" value="CCCH zinc finger"/>
    <property type="match status" value="1"/>
</dbReference>
<dbReference type="Gene3D" id="3.30.70.330">
    <property type="match status" value="1"/>
</dbReference>
<dbReference type="PROSITE" id="PS50103">
    <property type="entry name" value="ZF_C3H1"/>
    <property type="match status" value="1"/>
</dbReference>